<evidence type="ECO:0000313" key="3">
    <source>
        <dbReference type="Proteomes" id="UP000663881"/>
    </source>
</evidence>
<evidence type="ECO:0000256" key="1">
    <source>
        <dbReference type="SAM" id="SignalP"/>
    </source>
</evidence>
<accession>A0A820CU22</accession>
<protein>
    <submittedName>
        <fullName evidence="2">Uncharacterized protein</fullName>
    </submittedName>
</protein>
<feature type="signal peptide" evidence="1">
    <location>
        <begin position="1"/>
        <end position="18"/>
    </location>
</feature>
<organism evidence="2 3">
    <name type="scientific">Adineta steineri</name>
    <dbReference type="NCBI Taxonomy" id="433720"/>
    <lineage>
        <taxon>Eukaryota</taxon>
        <taxon>Metazoa</taxon>
        <taxon>Spiralia</taxon>
        <taxon>Gnathifera</taxon>
        <taxon>Rotifera</taxon>
        <taxon>Eurotatoria</taxon>
        <taxon>Bdelloidea</taxon>
        <taxon>Adinetida</taxon>
        <taxon>Adinetidae</taxon>
        <taxon>Adineta</taxon>
    </lineage>
</organism>
<dbReference type="AlphaFoldDB" id="A0A820CU22"/>
<dbReference type="Proteomes" id="UP000663881">
    <property type="component" value="Unassembled WGS sequence"/>
</dbReference>
<feature type="chain" id="PRO_5033058098" evidence="1">
    <location>
        <begin position="19"/>
        <end position="40"/>
    </location>
</feature>
<reference evidence="2" key="1">
    <citation type="submission" date="2021-02" db="EMBL/GenBank/DDBJ databases">
        <authorList>
            <person name="Nowell W R."/>
        </authorList>
    </citation>
    <scope>NUCLEOTIDE SEQUENCE</scope>
</reference>
<evidence type="ECO:0000313" key="2">
    <source>
        <dbReference type="EMBL" id="CAF4221062.1"/>
    </source>
</evidence>
<feature type="non-terminal residue" evidence="2">
    <location>
        <position position="40"/>
    </location>
</feature>
<sequence>MKALLILSLFFFATITYGQSTTSGTPGTNLIPFGPAQGDA</sequence>
<proteinExistence type="predicted"/>
<keyword evidence="1" id="KW-0732">Signal</keyword>
<gene>
    <name evidence="2" type="ORF">OKA104_LOCUS42044</name>
</gene>
<comment type="caution">
    <text evidence="2">The sequence shown here is derived from an EMBL/GenBank/DDBJ whole genome shotgun (WGS) entry which is preliminary data.</text>
</comment>
<dbReference type="EMBL" id="CAJOAY010010398">
    <property type="protein sequence ID" value="CAF4221062.1"/>
    <property type="molecule type" value="Genomic_DNA"/>
</dbReference>
<name>A0A820CU22_9BILA</name>